<evidence type="ECO:0000259" key="2">
    <source>
        <dbReference type="Pfam" id="PF00899"/>
    </source>
</evidence>
<dbReference type="GO" id="GO:0008641">
    <property type="term" value="F:ubiquitin-like modifier activating enzyme activity"/>
    <property type="evidence" value="ECO:0007669"/>
    <property type="project" value="InterPro"/>
</dbReference>
<evidence type="ECO:0000313" key="3">
    <source>
        <dbReference type="EMBL" id="AYG01541.1"/>
    </source>
</evidence>
<dbReference type="AlphaFoldDB" id="A0A387BSU6"/>
<dbReference type="Pfam" id="PF00899">
    <property type="entry name" value="ThiF"/>
    <property type="match status" value="1"/>
</dbReference>
<dbReference type="PANTHER" id="PTHR10953">
    <property type="entry name" value="UBIQUITIN-ACTIVATING ENZYME E1"/>
    <property type="match status" value="1"/>
</dbReference>
<gene>
    <name evidence="3" type="ORF">D7I46_10985</name>
</gene>
<reference evidence="3 4" key="1">
    <citation type="submission" date="2018-09" db="EMBL/GenBank/DDBJ databases">
        <title>Genome sequencing of strain 1JSPR-7.</title>
        <authorList>
            <person name="Heo J."/>
            <person name="Kim S.-J."/>
            <person name="Kwon S.-W."/>
        </authorList>
    </citation>
    <scope>NUCLEOTIDE SEQUENCE [LARGE SCALE GENOMIC DNA]</scope>
    <source>
        <strain evidence="3 4">1JSPR-7</strain>
    </source>
</reference>
<feature type="domain" description="THIF-type NAD/FAD binding fold" evidence="2">
    <location>
        <begin position="16"/>
        <end position="250"/>
    </location>
</feature>
<dbReference type="Gene3D" id="3.40.50.720">
    <property type="entry name" value="NAD(P)-binding Rossmann-like Domain"/>
    <property type="match status" value="1"/>
</dbReference>
<dbReference type="KEGG" id="lact:D7I46_10985"/>
<dbReference type="InterPro" id="IPR035985">
    <property type="entry name" value="Ubiquitin-activating_enz"/>
</dbReference>
<organism evidence="3 4">
    <name type="scientific">Lactococcus allomyrinae</name>
    <dbReference type="NCBI Taxonomy" id="2419773"/>
    <lineage>
        <taxon>Bacteria</taxon>
        <taxon>Bacillati</taxon>
        <taxon>Bacillota</taxon>
        <taxon>Bacilli</taxon>
        <taxon>Lactobacillales</taxon>
        <taxon>Streptococcaceae</taxon>
        <taxon>Lactococcus</taxon>
    </lineage>
</organism>
<proteinExistence type="inferred from homology"/>
<keyword evidence="4" id="KW-1185">Reference proteome</keyword>
<dbReference type="GO" id="GO:0005829">
    <property type="term" value="C:cytosol"/>
    <property type="evidence" value="ECO:0007669"/>
    <property type="project" value="TreeGrafter"/>
</dbReference>
<comment type="similarity">
    <text evidence="1">Belongs to the HesA/MoeB/ThiF family.</text>
</comment>
<accession>A0A387BSU6</accession>
<dbReference type="InterPro" id="IPR000594">
    <property type="entry name" value="ThiF_NAD_FAD-bd"/>
</dbReference>
<dbReference type="Proteomes" id="UP000269374">
    <property type="component" value="Chromosome"/>
</dbReference>
<dbReference type="OrthoDB" id="9804286at2"/>
<dbReference type="GO" id="GO:0016779">
    <property type="term" value="F:nucleotidyltransferase activity"/>
    <property type="evidence" value="ECO:0007669"/>
    <property type="project" value="TreeGrafter"/>
</dbReference>
<evidence type="ECO:0000313" key="4">
    <source>
        <dbReference type="Proteomes" id="UP000269374"/>
    </source>
</evidence>
<dbReference type="GO" id="GO:0004792">
    <property type="term" value="F:thiosulfate-cyanide sulfurtransferase activity"/>
    <property type="evidence" value="ECO:0007669"/>
    <property type="project" value="TreeGrafter"/>
</dbReference>
<sequence>MCSMKVFRMKTDKNRYDRQIRVPQIGLAGQEKLTNSRVLIVGCGALGTYAAEQLTRAGVGHLFLIDPDIVEKSNLQRQALFTTADVKFSHFKVFAAREALLAINPEVTITARNESFEHTLFDDFGKLDLVLDCTDNFLARELINEFCLHHDLPFVFASAAGTSGQVMALKPRFGPCLSCIFPDLIELERNCETIGVVTSLIPLISGIEVSLALQILVAPSAVDWETMHIVENWPLNFAQFTIKKQKSCPCCSHDFSVSTDRNLRVERSCGGVYQSTLTHFNLEKFEQFCQMKQWDLKSNSLVLLVKFEHYEITIFRKGRILFYHFEEEKVAQKIFEQIINL</sequence>
<dbReference type="PANTHER" id="PTHR10953:SF102">
    <property type="entry name" value="ADENYLYLTRANSFERASE AND SULFURTRANSFERASE MOCS3"/>
    <property type="match status" value="1"/>
</dbReference>
<dbReference type="InterPro" id="IPR045886">
    <property type="entry name" value="ThiF/MoeB/HesA"/>
</dbReference>
<protein>
    <submittedName>
        <fullName evidence="3">HesA/MoeB/ThiF family protein</fullName>
    </submittedName>
</protein>
<evidence type="ECO:0000256" key="1">
    <source>
        <dbReference type="ARBA" id="ARBA00009919"/>
    </source>
</evidence>
<dbReference type="EMBL" id="CP032627">
    <property type="protein sequence ID" value="AYG01541.1"/>
    <property type="molecule type" value="Genomic_DNA"/>
</dbReference>
<dbReference type="CDD" id="cd00757">
    <property type="entry name" value="ThiF_MoeB_HesA_family"/>
    <property type="match status" value="1"/>
</dbReference>
<dbReference type="FunFam" id="3.40.50.720:FF:000080">
    <property type="entry name" value="Thiazole biosynthesis adenylyltransferase ThiF"/>
    <property type="match status" value="1"/>
</dbReference>
<dbReference type="SUPFAM" id="SSF69572">
    <property type="entry name" value="Activating enzymes of the ubiquitin-like proteins"/>
    <property type="match status" value="1"/>
</dbReference>
<name>A0A387BSU6_9LACT</name>
<dbReference type="GO" id="GO:0008146">
    <property type="term" value="F:sulfotransferase activity"/>
    <property type="evidence" value="ECO:0007669"/>
    <property type="project" value="TreeGrafter"/>
</dbReference>